<keyword evidence="2" id="KW-1185">Reference proteome</keyword>
<dbReference type="Proteomes" id="UP000436088">
    <property type="component" value="Unassembled WGS sequence"/>
</dbReference>
<comment type="caution">
    <text evidence="1">The sequence shown here is derived from an EMBL/GenBank/DDBJ whole genome shotgun (WGS) entry which is preliminary data.</text>
</comment>
<name>A0A6A2XZ04_HIBSY</name>
<dbReference type="AlphaFoldDB" id="A0A6A2XZ04"/>
<gene>
    <name evidence="1" type="ORF">F3Y22_tig00116959pilonHSYRG00364</name>
</gene>
<reference evidence="1" key="1">
    <citation type="submission" date="2019-09" db="EMBL/GenBank/DDBJ databases">
        <title>Draft genome information of white flower Hibiscus syriacus.</title>
        <authorList>
            <person name="Kim Y.-M."/>
        </authorList>
    </citation>
    <scope>NUCLEOTIDE SEQUENCE [LARGE SCALE GENOMIC DNA]</scope>
    <source>
        <strain evidence="1">YM2019G1</strain>
    </source>
</reference>
<dbReference type="EMBL" id="VEPZ02001734">
    <property type="protein sequence ID" value="KAE8660014.1"/>
    <property type="molecule type" value="Genomic_DNA"/>
</dbReference>
<proteinExistence type="predicted"/>
<accession>A0A6A2XZ04</accession>
<sequence length="163" mass="18893">MRVTGNVVLMVFENSDSLRGVKDDKLKTLVEWFSRVETWSESLVVECRRVWLVCEGIPFHAWNWNTFKNIATKWGKLMAIDNSCEFPSSFDRAKIQILTNVHGRIDEKLELKVGDNLFKTLVYEVDPSFKPNSWVPEDCDISLDLVPQIESLLFGSDFQRSFL</sequence>
<protein>
    <submittedName>
        <fullName evidence="1">Uncharacterized protein</fullName>
    </submittedName>
</protein>
<organism evidence="1 2">
    <name type="scientific">Hibiscus syriacus</name>
    <name type="common">Rose of Sharon</name>
    <dbReference type="NCBI Taxonomy" id="106335"/>
    <lineage>
        <taxon>Eukaryota</taxon>
        <taxon>Viridiplantae</taxon>
        <taxon>Streptophyta</taxon>
        <taxon>Embryophyta</taxon>
        <taxon>Tracheophyta</taxon>
        <taxon>Spermatophyta</taxon>
        <taxon>Magnoliopsida</taxon>
        <taxon>eudicotyledons</taxon>
        <taxon>Gunneridae</taxon>
        <taxon>Pentapetalae</taxon>
        <taxon>rosids</taxon>
        <taxon>malvids</taxon>
        <taxon>Malvales</taxon>
        <taxon>Malvaceae</taxon>
        <taxon>Malvoideae</taxon>
        <taxon>Hibiscus</taxon>
    </lineage>
</organism>
<evidence type="ECO:0000313" key="1">
    <source>
        <dbReference type="EMBL" id="KAE8660014.1"/>
    </source>
</evidence>
<evidence type="ECO:0000313" key="2">
    <source>
        <dbReference type="Proteomes" id="UP000436088"/>
    </source>
</evidence>